<reference evidence="3" key="1">
    <citation type="submission" date="2023-08" db="EMBL/GenBank/DDBJ databases">
        <title>Draft sequence of the Babesia gibsoni genome.</title>
        <authorList>
            <person name="Yamagishi J.Y."/>
            <person name="Xuan X.X."/>
        </authorList>
    </citation>
    <scope>NUCLEOTIDE SEQUENCE</scope>
    <source>
        <strain evidence="3">Azabu</strain>
    </source>
</reference>
<evidence type="ECO:0000256" key="1">
    <source>
        <dbReference type="SAM" id="MobiDB-lite"/>
    </source>
</evidence>
<keyword evidence="4" id="KW-1185">Reference proteome</keyword>
<proteinExistence type="predicted"/>
<dbReference type="AlphaFoldDB" id="A0AAD8UVC9"/>
<gene>
    <name evidence="3" type="ORF">BgAZ_101750</name>
</gene>
<sequence length="327" mass="36708">MDAFVNSLFQGIDIPEDLNDLENVAGTPVTCPSSDHLQAKRNTDFSLNQHSDSNTQCITAKNTESRLQSSSTVKKLVISAGLSHLGLNKRLYHDRYGGDITSPFVSPAICQPASQDSPKSHKKRITYPEHPPISSGYIHNTPIKVEDDKKTIAERYPLKGPAGVNVLSILGNVMISGVSDAPNNINREGNSWMRAMSILDTSDICCEIRKQKDFPQDFSISEYITQKFNIKWIISESHVYRFGFRMDWLVVYIVSQKTMGMHVMCVLMDKSGQMLGCMSEELHTKLKHVVPGCTFILKNVFIYNPVGYMPYVIIRQGDVMKVVRNKS</sequence>
<dbReference type="GO" id="GO:0000725">
    <property type="term" value="P:recombinational repair"/>
    <property type="evidence" value="ECO:0007669"/>
    <property type="project" value="InterPro"/>
</dbReference>
<dbReference type="InterPro" id="IPR058570">
    <property type="entry name" value="HROB_OB"/>
</dbReference>
<dbReference type="Pfam" id="PF15072">
    <property type="entry name" value="HROB"/>
    <property type="match status" value="1"/>
</dbReference>
<evidence type="ECO:0000259" key="2">
    <source>
        <dbReference type="Pfam" id="PF15072"/>
    </source>
</evidence>
<accession>A0AAD8UVC9</accession>
<comment type="caution">
    <text evidence="3">The sequence shown here is derived from an EMBL/GenBank/DDBJ whole genome shotgun (WGS) entry which is preliminary data.</text>
</comment>
<organism evidence="3 4">
    <name type="scientific">Babesia gibsoni</name>
    <dbReference type="NCBI Taxonomy" id="33632"/>
    <lineage>
        <taxon>Eukaryota</taxon>
        <taxon>Sar</taxon>
        <taxon>Alveolata</taxon>
        <taxon>Apicomplexa</taxon>
        <taxon>Aconoidasida</taxon>
        <taxon>Piroplasmida</taxon>
        <taxon>Babesiidae</taxon>
        <taxon>Babesia</taxon>
    </lineage>
</organism>
<evidence type="ECO:0000313" key="4">
    <source>
        <dbReference type="Proteomes" id="UP001230268"/>
    </source>
</evidence>
<protein>
    <recommendedName>
        <fullName evidence="2">Homologous recombination OB-fold protein OB-fold domain-containing protein</fullName>
    </recommendedName>
</protein>
<dbReference type="EMBL" id="JAVEPI010000001">
    <property type="protein sequence ID" value="KAK1444269.1"/>
    <property type="molecule type" value="Genomic_DNA"/>
</dbReference>
<dbReference type="Proteomes" id="UP001230268">
    <property type="component" value="Unassembled WGS sequence"/>
</dbReference>
<name>A0AAD8UVC9_BABGI</name>
<feature type="domain" description="Homologous recombination OB-fold protein OB-fold" evidence="2">
    <location>
        <begin position="248"/>
        <end position="325"/>
    </location>
</feature>
<evidence type="ECO:0000313" key="3">
    <source>
        <dbReference type="EMBL" id="KAK1444269.1"/>
    </source>
</evidence>
<feature type="region of interest" description="Disordered" evidence="1">
    <location>
        <begin position="111"/>
        <end position="131"/>
    </location>
</feature>